<feature type="chain" id="PRO_5041913460" evidence="1">
    <location>
        <begin position="20"/>
        <end position="200"/>
    </location>
</feature>
<evidence type="ECO:0000313" key="3">
    <source>
        <dbReference type="Proteomes" id="UP001215598"/>
    </source>
</evidence>
<keyword evidence="3" id="KW-1185">Reference proteome</keyword>
<reference evidence="2" key="1">
    <citation type="submission" date="2023-03" db="EMBL/GenBank/DDBJ databases">
        <title>Massive genome expansion in bonnet fungi (Mycena s.s.) driven by repeated elements and novel gene families across ecological guilds.</title>
        <authorList>
            <consortium name="Lawrence Berkeley National Laboratory"/>
            <person name="Harder C.B."/>
            <person name="Miyauchi S."/>
            <person name="Viragh M."/>
            <person name="Kuo A."/>
            <person name="Thoen E."/>
            <person name="Andreopoulos B."/>
            <person name="Lu D."/>
            <person name="Skrede I."/>
            <person name="Drula E."/>
            <person name="Henrissat B."/>
            <person name="Morin E."/>
            <person name="Kohler A."/>
            <person name="Barry K."/>
            <person name="LaButti K."/>
            <person name="Morin E."/>
            <person name="Salamov A."/>
            <person name="Lipzen A."/>
            <person name="Mereny Z."/>
            <person name="Hegedus B."/>
            <person name="Baldrian P."/>
            <person name="Stursova M."/>
            <person name="Weitz H."/>
            <person name="Taylor A."/>
            <person name="Grigoriev I.V."/>
            <person name="Nagy L.G."/>
            <person name="Martin F."/>
            <person name="Kauserud H."/>
        </authorList>
    </citation>
    <scope>NUCLEOTIDE SEQUENCE</scope>
    <source>
        <strain evidence="2">CBHHK182m</strain>
    </source>
</reference>
<comment type="caution">
    <text evidence="2">The sequence shown here is derived from an EMBL/GenBank/DDBJ whole genome shotgun (WGS) entry which is preliminary data.</text>
</comment>
<accession>A0AAD7I2G6</accession>
<name>A0AAD7I2G6_9AGAR</name>
<organism evidence="2 3">
    <name type="scientific">Mycena metata</name>
    <dbReference type="NCBI Taxonomy" id="1033252"/>
    <lineage>
        <taxon>Eukaryota</taxon>
        <taxon>Fungi</taxon>
        <taxon>Dikarya</taxon>
        <taxon>Basidiomycota</taxon>
        <taxon>Agaricomycotina</taxon>
        <taxon>Agaricomycetes</taxon>
        <taxon>Agaricomycetidae</taxon>
        <taxon>Agaricales</taxon>
        <taxon>Marasmiineae</taxon>
        <taxon>Mycenaceae</taxon>
        <taxon>Mycena</taxon>
    </lineage>
</organism>
<proteinExistence type="predicted"/>
<keyword evidence="1" id="KW-0732">Signal</keyword>
<evidence type="ECO:0000313" key="2">
    <source>
        <dbReference type="EMBL" id="KAJ7733622.1"/>
    </source>
</evidence>
<feature type="signal peptide" evidence="1">
    <location>
        <begin position="1"/>
        <end position="19"/>
    </location>
</feature>
<gene>
    <name evidence="2" type="ORF">B0H16DRAFT_1579258</name>
</gene>
<evidence type="ECO:0000256" key="1">
    <source>
        <dbReference type="SAM" id="SignalP"/>
    </source>
</evidence>
<dbReference type="AlphaFoldDB" id="A0AAD7I2G6"/>
<protein>
    <submittedName>
        <fullName evidence="2">Uncharacterized protein</fullName>
    </submittedName>
</protein>
<dbReference type="EMBL" id="JARKIB010000137">
    <property type="protein sequence ID" value="KAJ7733622.1"/>
    <property type="molecule type" value="Genomic_DNA"/>
</dbReference>
<dbReference type="Proteomes" id="UP001215598">
    <property type="component" value="Unassembled WGS sequence"/>
</dbReference>
<sequence length="200" mass="20527">MLFRNLAVPAALFVHGAYATLTPDQVVTNINIVTTASQGILNAVTPITKNSSPGDVVTAGQTATTNFNTIIQNLGGDVSAMDGTVFTAAQAVPVCAALTDFVNVHQAVLSTVIGKHGFLAQFGVAQPLAAVLRTLEGAIDAFAFGAIAMLPSCANQVTQQQAGLDTSVASAISQYEEICLPSPLYPTVMPVCVGIPPISI</sequence>